<dbReference type="Proteomes" id="UP000647241">
    <property type="component" value="Unassembled WGS sequence"/>
</dbReference>
<dbReference type="Pfam" id="PF06289">
    <property type="entry name" value="FlbD"/>
    <property type="match status" value="1"/>
</dbReference>
<dbReference type="InterPro" id="IPR009384">
    <property type="entry name" value="SwrD-like"/>
</dbReference>
<protein>
    <recommendedName>
        <fullName evidence="3">Flagellar protein FlbD</fullName>
    </recommendedName>
</protein>
<sequence length="92" mass="10089">MIELTRLNGSRLIVNCDLIKYAESAPDTVLTLVTGEKLVVLEPSNEILLRTLEYRAHVLAAAWPEAATALGAKSACDAQKTVRDIEHQKSKD</sequence>
<dbReference type="PANTHER" id="PTHR39185">
    <property type="entry name" value="SWARMING MOTILITY PROTEIN SWRD"/>
    <property type="match status" value="1"/>
</dbReference>
<name>A0A917HJV1_9BACT</name>
<reference evidence="1" key="1">
    <citation type="journal article" date="2014" name="Int. J. Syst. Evol. Microbiol.">
        <title>Complete genome sequence of Corynebacterium casei LMG S-19264T (=DSM 44701T), isolated from a smear-ripened cheese.</title>
        <authorList>
            <consortium name="US DOE Joint Genome Institute (JGI-PGF)"/>
            <person name="Walter F."/>
            <person name="Albersmeier A."/>
            <person name="Kalinowski J."/>
            <person name="Ruckert C."/>
        </authorList>
    </citation>
    <scope>NUCLEOTIDE SEQUENCE</scope>
    <source>
        <strain evidence="1">CGMCC 1.12997</strain>
    </source>
</reference>
<keyword evidence="2" id="KW-1185">Reference proteome</keyword>
<accession>A0A917HJV1</accession>
<dbReference type="AlphaFoldDB" id="A0A917HJV1"/>
<gene>
    <name evidence="1" type="ORF">GCM10011585_26720</name>
</gene>
<evidence type="ECO:0008006" key="3">
    <source>
        <dbReference type="Google" id="ProtNLM"/>
    </source>
</evidence>
<evidence type="ECO:0000313" key="2">
    <source>
        <dbReference type="Proteomes" id="UP000647241"/>
    </source>
</evidence>
<proteinExistence type="predicted"/>
<dbReference type="PANTHER" id="PTHR39185:SF1">
    <property type="entry name" value="SWARMING MOTILITY PROTEIN SWRD"/>
    <property type="match status" value="1"/>
</dbReference>
<dbReference type="EMBL" id="BMGT01000003">
    <property type="protein sequence ID" value="GGG81884.1"/>
    <property type="molecule type" value="Genomic_DNA"/>
</dbReference>
<dbReference type="RefSeq" id="WP_188554695.1">
    <property type="nucleotide sequence ID" value="NZ_BMGT01000003.1"/>
</dbReference>
<evidence type="ECO:0000313" key="1">
    <source>
        <dbReference type="EMBL" id="GGG81884.1"/>
    </source>
</evidence>
<comment type="caution">
    <text evidence="1">The sequence shown here is derived from an EMBL/GenBank/DDBJ whole genome shotgun (WGS) entry which is preliminary data.</text>
</comment>
<reference evidence="1" key="2">
    <citation type="submission" date="2020-09" db="EMBL/GenBank/DDBJ databases">
        <authorList>
            <person name="Sun Q."/>
            <person name="Zhou Y."/>
        </authorList>
    </citation>
    <scope>NUCLEOTIDE SEQUENCE</scope>
    <source>
        <strain evidence="1">CGMCC 1.12997</strain>
    </source>
</reference>
<organism evidence="1 2">
    <name type="scientific">Edaphobacter dinghuensis</name>
    <dbReference type="NCBI Taxonomy" id="1560005"/>
    <lineage>
        <taxon>Bacteria</taxon>
        <taxon>Pseudomonadati</taxon>
        <taxon>Acidobacteriota</taxon>
        <taxon>Terriglobia</taxon>
        <taxon>Terriglobales</taxon>
        <taxon>Acidobacteriaceae</taxon>
        <taxon>Edaphobacter</taxon>
    </lineage>
</organism>